<evidence type="ECO:0000313" key="7">
    <source>
        <dbReference type="EMBL" id="ATQ79034.1"/>
    </source>
</evidence>
<keyword evidence="8" id="KW-1185">Reference proteome</keyword>
<reference evidence="7" key="1">
    <citation type="submission" date="2017-10" db="EMBL/GenBank/DDBJ databases">
        <title>Massilia psychrophilum sp. nov., a novel purple-pigmented bacterium isolated from Tianshan glacier, Xinjiang Municipality, China.</title>
        <authorList>
            <person name="Wang H."/>
        </authorList>
    </citation>
    <scope>NUCLEOTIDE SEQUENCE [LARGE SCALE GENOMIC DNA]</scope>
    <source>
        <strain evidence="7">B2</strain>
    </source>
</reference>
<sequence>MLLACLWSGAGWSAPAAAEPGEKDAVALVEKGARFMKLRGKEEMIRLINTRDPEYNRGTLYVAMRDLTGITVAHPTTALIGKDLRDVPDADGKLFRHEMIAIANGPGRGWVDYKFKNPVNGKVEAKTTYVLRIGDVALEAGVYKH</sequence>
<evidence type="ECO:0000259" key="6">
    <source>
        <dbReference type="Pfam" id="PF17200"/>
    </source>
</evidence>
<accession>A0A2D2DVP8</accession>
<comment type="subcellular location">
    <subcellularLocation>
        <location evidence="1">Cell membrane</location>
        <topology evidence="1">Multi-pass membrane protein</topology>
    </subcellularLocation>
</comment>
<dbReference type="EMBL" id="CP024608">
    <property type="protein sequence ID" value="ATQ79034.1"/>
    <property type="molecule type" value="Genomic_DNA"/>
</dbReference>
<evidence type="ECO:0000256" key="5">
    <source>
        <dbReference type="ARBA" id="ARBA00023136"/>
    </source>
</evidence>
<dbReference type="RefSeq" id="WP_099882615.1">
    <property type="nucleotide sequence ID" value="NZ_CP024608.1"/>
</dbReference>
<organism evidence="7 8">
    <name type="scientific">Massilia violaceinigra</name>
    <dbReference type="NCBI Taxonomy" id="2045208"/>
    <lineage>
        <taxon>Bacteria</taxon>
        <taxon>Pseudomonadati</taxon>
        <taxon>Pseudomonadota</taxon>
        <taxon>Betaproteobacteria</taxon>
        <taxon>Burkholderiales</taxon>
        <taxon>Oxalobacteraceae</taxon>
        <taxon>Telluria group</taxon>
        <taxon>Massilia</taxon>
    </lineage>
</organism>
<evidence type="ECO:0000256" key="2">
    <source>
        <dbReference type="ARBA" id="ARBA00022475"/>
    </source>
</evidence>
<evidence type="ECO:0000313" key="8">
    <source>
        <dbReference type="Proteomes" id="UP000229897"/>
    </source>
</evidence>
<gene>
    <name evidence="7" type="ORF">CR152_21025</name>
</gene>
<feature type="domain" description="Single Cache" evidence="6">
    <location>
        <begin position="51"/>
        <end position="132"/>
    </location>
</feature>
<dbReference type="InterPro" id="IPR033480">
    <property type="entry name" value="sCache_2"/>
</dbReference>
<keyword evidence="2" id="KW-1003">Cell membrane</keyword>
<dbReference type="Pfam" id="PF17200">
    <property type="entry name" value="sCache_2"/>
    <property type="match status" value="1"/>
</dbReference>
<evidence type="ECO:0000256" key="4">
    <source>
        <dbReference type="ARBA" id="ARBA00022989"/>
    </source>
</evidence>
<dbReference type="KEGG" id="mass:CR152_21025"/>
<evidence type="ECO:0000256" key="1">
    <source>
        <dbReference type="ARBA" id="ARBA00004651"/>
    </source>
</evidence>
<evidence type="ECO:0000256" key="3">
    <source>
        <dbReference type="ARBA" id="ARBA00022692"/>
    </source>
</evidence>
<dbReference type="Gene3D" id="3.30.450.20">
    <property type="entry name" value="PAS domain"/>
    <property type="match status" value="1"/>
</dbReference>
<proteinExistence type="predicted"/>
<dbReference type="GO" id="GO:0005886">
    <property type="term" value="C:plasma membrane"/>
    <property type="evidence" value="ECO:0007669"/>
    <property type="project" value="UniProtKB-SubCell"/>
</dbReference>
<keyword evidence="3" id="KW-0812">Transmembrane</keyword>
<dbReference type="Proteomes" id="UP000229897">
    <property type="component" value="Chromosome"/>
</dbReference>
<protein>
    <submittedName>
        <fullName evidence="7">Cache type 2 domain-containing protein</fullName>
    </submittedName>
</protein>
<name>A0A2D2DVP8_9BURK</name>
<keyword evidence="4" id="KW-1133">Transmembrane helix</keyword>
<dbReference type="AlphaFoldDB" id="A0A2D2DVP8"/>
<keyword evidence="5" id="KW-0472">Membrane</keyword>
<dbReference type="OrthoDB" id="9178561at2"/>